<evidence type="ECO:0000256" key="2">
    <source>
        <dbReference type="ARBA" id="ARBA00013184"/>
    </source>
</evidence>
<evidence type="ECO:0000256" key="3">
    <source>
        <dbReference type="ARBA" id="ARBA00022679"/>
    </source>
</evidence>
<evidence type="ECO:0000256" key="9">
    <source>
        <dbReference type="ARBA" id="ARBA00023159"/>
    </source>
</evidence>
<dbReference type="STRING" id="3827.A0A1S3EGC2"/>
<dbReference type="PANTHER" id="PTHR13808">
    <property type="entry name" value="CBP/P300-RELATED"/>
    <property type="match status" value="1"/>
</dbReference>
<evidence type="ECO:0000259" key="19">
    <source>
        <dbReference type="PROSITE" id="PS51727"/>
    </source>
</evidence>
<dbReference type="InterPro" id="IPR019787">
    <property type="entry name" value="Znf_PHD-finger"/>
</dbReference>
<keyword evidence="10" id="KW-0804">Transcription</keyword>
<dbReference type="SUPFAM" id="SSF57933">
    <property type="entry name" value="TAZ domain"/>
    <property type="match status" value="1"/>
</dbReference>
<dbReference type="GO" id="GO:0045944">
    <property type="term" value="P:positive regulation of transcription by RNA polymerase II"/>
    <property type="evidence" value="ECO:0007669"/>
    <property type="project" value="TreeGrafter"/>
</dbReference>
<dbReference type="GO" id="GO:0008270">
    <property type="term" value="F:zinc ion binding"/>
    <property type="evidence" value="ECO:0007669"/>
    <property type="project" value="UniProtKB-KW"/>
</dbReference>
<evidence type="ECO:0000259" key="16">
    <source>
        <dbReference type="PROSITE" id="PS50016"/>
    </source>
</evidence>
<organism evidence="20 21">
    <name type="scientific">Cicer arietinum</name>
    <name type="common">Chickpea</name>
    <name type="synonym">Garbanzo</name>
    <dbReference type="NCBI Taxonomy" id="3827"/>
    <lineage>
        <taxon>Eukaryota</taxon>
        <taxon>Viridiplantae</taxon>
        <taxon>Streptophyta</taxon>
        <taxon>Embryophyta</taxon>
        <taxon>Tracheophyta</taxon>
        <taxon>Spermatophyta</taxon>
        <taxon>Magnoliopsida</taxon>
        <taxon>eudicotyledons</taxon>
        <taxon>Gunneridae</taxon>
        <taxon>Pentapetalae</taxon>
        <taxon>rosids</taxon>
        <taxon>fabids</taxon>
        <taxon>Fabales</taxon>
        <taxon>Fabaceae</taxon>
        <taxon>Papilionoideae</taxon>
        <taxon>50 kb inversion clade</taxon>
        <taxon>NPAAA clade</taxon>
        <taxon>Hologalegina</taxon>
        <taxon>IRL clade</taxon>
        <taxon>Cicereae</taxon>
        <taxon>Cicer</taxon>
    </lineage>
</organism>
<dbReference type="Pfam" id="PF02135">
    <property type="entry name" value="zf-TAZ"/>
    <property type="match status" value="1"/>
</dbReference>
<dbReference type="SMART" id="SM00551">
    <property type="entry name" value="ZnF_TAZ"/>
    <property type="match status" value="1"/>
</dbReference>
<dbReference type="eggNOG" id="KOG1778">
    <property type="taxonomic scope" value="Eukaryota"/>
</dbReference>
<dbReference type="InterPro" id="IPR043145">
    <property type="entry name" value="Znf_ZZ_sf"/>
</dbReference>
<dbReference type="Proteomes" id="UP000087171">
    <property type="component" value="Unplaced"/>
</dbReference>
<feature type="domain" description="TAZ-type" evidence="17">
    <location>
        <begin position="1256"/>
        <end position="1343"/>
    </location>
</feature>
<feature type="domain" description="PHD-type" evidence="16">
    <location>
        <begin position="677"/>
        <end position="754"/>
    </location>
</feature>
<dbReference type="GO" id="GO:0005634">
    <property type="term" value="C:nucleus"/>
    <property type="evidence" value="ECO:0007669"/>
    <property type="project" value="UniProtKB-SubCell"/>
</dbReference>
<dbReference type="InterPro" id="IPR013178">
    <property type="entry name" value="Histone_AcTrfase_Rtt109/CBP"/>
</dbReference>
<evidence type="ECO:0000256" key="10">
    <source>
        <dbReference type="ARBA" id="ARBA00023163"/>
    </source>
</evidence>
<keyword evidence="8" id="KW-0805">Transcription regulation</keyword>
<dbReference type="InterPro" id="IPR035898">
    <property type="entry name" value="TAZ_dom_sf"/>
</dbReference>
<feature type="region of interest" description="Disordered" evidence="15">
    <location>
        <begin position="1"/>
        <end position="25"/>
    </location>
</feature>
<evidence type="ECO:0000256" key="5">
    <source>
        <dbReference type="ARBA" id="ARBA00022771"/>
    </source>
</evidence>
<dbReference type="PROSITE" id="PS50134">
    <property type="entry name" value="ZF_TAZ"/>
    <property type="match status" value="1"/>
</dbReference>
<sequence>MSPAKGSRLENSWIKRPTNSSSRVSNFPRKRVIDELSHQNVMNQVGFSTNWRNHPRIIYNRKWIRNEISKMIRTFPIDNKRLAPILEYFLFLSATSKEDYMNNVTLNQRVQFLLDAGIADYNGMPKEGPSTSSIVHEQLPCLRDHGSSIPTFADMNVLCDNPVSGGGSYFPQQHANNLDMDTTRYSENIGTIQNNNSINFPTTKGKSVQSENLNMKLPQIVAANISEHSNRFPQQHANNLNMDLTRYSGSMGNIQNNDSISFPTTIGKSLKSEDLNMKLPQLVSMDISEHSNLLPQQHSNNFETDLTNNRDCLEMIMQNNECMSFPNMTPSFKLNFQKNFTHDGNTEAMLRPTKIQKTTGSTFGVSLVNNASADQLSYKTVQPHSIETLVGVQQQQLEFPFSSIDGEVDKYSVEEFTNLVLGINEINSNVMVDTFGQTLKTNTFPSKGLEVAPERQDVMNSNNLNEFDIGLSSIMRTVSMDAIPTDGGDIKGRNEFDQAETNVKKKVIEPKPDQELQKLLSTIVGEIQNNVSDDTFGQTFKSEMIRSKGLDASPVFEEPDPEIHGVIDIGFNQEAANAKNKASEPKADQEKQTKSSNTTINVVSLIDLFTRDQIKEHINSLRKESVQKTTVDGTCQLCTMKAFYFEPVQIYCLHCQTRIKRNAKYFCIKGEESDAERCFCSSCYNRSKGGCIIFNGTSVCKTLFEQKKNDEVLEEPWVECNKCERWQHQICALYNSKRDLDCTAEYTCPFCHVKEIENGMHVPLPKTTIFGAKDLPRTMLSDHLEKRLFEHLMQERADWEKIEGNENLDEVVVAKSLTVREVLSADKHLIVEKQFLDIVPEEKYPAEFSYRSRVILLFQQIEGADVCIFGMYVQEYGSECANPNQRCIYISYLDSVNHFMPRRQTMSGGALRTFVYHEILIGYLDFCKKRGFTKCYIWSCPPKKEDNYILHCHPKTQKTPKDDKLVDWYHSMLKKATEENVVVGLTDVYEHFFVPTEKWNSKVTAARLPYFYGDYWCNHAMELAIDIEKECGGEYEKTLKKVVKNRSLKAMGHVNPSNGNAKDIMVMQKLGQIMLQSKKNFIVAHLQYSCMHCHEAIVSGKRWFCTECKKFQECERCHTADVHTSINGEVHTLCQVVVDDIPFNTEQNDIIIENELFESRSKFLSFCKKNQFQFDTLRRAKYSTMMILDHLKGLTLLTVGTVCSICSQNVLQQSWKCEVCPKCVVCSACYKDKGAGCHQHKLTQKYSTTPCLSRNQELNKISVPMRRKLMEVLEHVSQCSSTITERCCYRNCFQMKKLLVHANQCTTRVSGGCCRCKKVLQILTYHSKNCKDSECRIPHCMDKLAELIAKQSESHDIAAAVESNKIQ</sequence>
<keyword evidence="11" id="KW-0539">Nucleus</keyword>
<dbReference type="Gene3D" id="3.30.40.10">
    <property type="entry name" value="Zinc/RING finger domain, C3HC4 (zinc finger)"/>
    <property type="match status" value="1"/>
</dbReference>
<dbReference type="PROSITE" id="PS51727">
    <property type="entry name" value="CBP_P300_HAT"/>
    <property type="match status" value="1"/>
</dbReference>
<name>A0A1S3EGC2_CICAR</name>
<dbReference type="OrthoDB" id="899at2759"/>
<dbReference type="SMART" id="SM01250">
    <property type="entry name" value="KAT11"/>
    <property type="match status" value="1"/>
</dbReference>
<dbReference type="KEGG" id="cam:101503366"/>
<evidence type="ECO:0000256" key="1">
    <source>
        <dbReference type="ARBA" id="ARBA00004123"/>
    </source>
</evidence>
<keyword evidence="9" id="KW-0010">Activator</keyword>
<keyword evidence="20" id="KW-1185">Reference proteome</keyword>
<dbReference type="InterPro" id="IPR011011">
    <property type="entry name" value="Znf_FYVE_PHD"/>
</dbReference>
<keyword evidence="12" id="KW-0012">Acyltransferase</keyword>
<evidence type="ECO:0000256" key="11">
    <source>
        <dbReference type="ARBA" id="ARBA00023242"/>
    </source>
</evidence>
<dbReference type="Gene3D" id="3.30.60.90">
    <property type="match status" value="2"/>
</dbReference>
<keyword evidence="7" id="KW-0156">Chromatin regulator</keyword>
<protein>
    <recommendedName>
        <fullName evidence="2">histone acetyltransferase</fullName>
        <ecNumber evidence="2">2.3.1.48</ecNumber>
    </recommendedName>
</protein>
<dbReference type="GO" id="GO:0003713">
    <property type="term" value="F:transcription coactivator activity"/>
    <property type="evidence" value="ECO:0007669"/>
    <property type="project" value="TreeGrafter"/>
</dbReference>
<evidence type="ECO:0000259" key="18">
    <source>
        <dbReference type="PROSITE" id="PS50135"/>
    </source>
</evidence>
<dbReference type="InterPro" id="IPR000433">
    <property type="entry name" value="Znf_ZZ"/>
</dbReference>
<dbReference type="GO" id="GO:0000123">
    <property type="term" value="C:histone acetyltransferase complex"/>
    <property type="evidence" value="ECO:0007669"/>
    <property type="project" value="TreeGrafter"/>
</dbReference>
<comment type="catalytic activity">
    <reaction evidence="13">
        <text>L-lysyl-[protein] + acetyl-CoA = N(6)-acetyl-L-lysyl-[protein] + CoA + H(+)</text>
        <dbReference type="Rhea" id="RHEA:45948"/>
        <dbReference type="Rhea" id="RHEA-COMP:9752"/>
        <dbReference type="Rhea" id="RHEA-COMP:10731"/>
        <dbReference type="ChEBI" id="CHEBI:15378"/>
        <dbReference type="ChEBI" id="CHEBI:29969"/>
        <dbReference type="ChEBI" id="CHEBI:57287"/>
        <dbReference type="ChEBI" id="CHEBI:57288"/>
        <dbReference type="ChEBI" id="CHEBI:61930"/>
        <dbReference type="EC" id="2.3.1.48"/>
    </reaction>
</comment>
<keyword evidence="3" id="KW-0808">Transferase</keyword>
<dbReference type="PROSITE" id="PS50135">
    <property type="entry name" value="ZF_ZZ_2"/>
    <property type="match status" value="1"/>
</dbReference>
<proteinExistence type="predicted"/>
<dbReference type="GeneID" id="101503366"/>
<evidence type="ECO:0000256" key="7">
    <source>
        <dbReference type="ARBA" id="ARBA00022853"/>
    </source>
</evidence>
<dbReference type="GO" id="GO:0005667">
    <property type="term" value="C:transcription regulator complex"/>
    <property type="evidence" value="ECO:0007669"/>
    <property type="project" value="TreeGrafter"/>
</dbReference>
<dbReference type="SMART" id="SM00291">
    <property type="entry name" value="ZnF_ZZ"/>
    <property type="match status" value="2"/>
</dbReference>
<feature type="domain" description="CBP/p300-type HAT" evidence="19">
    <location>
        <begin position="769"/>
        <end position="1196"/>
    </location>
</feature>
<evidence type="ECO:0000256" key="8">
    <source>
        <dbReference type="ARBA" id="ARBA00023015"/>
    </source>
</evidence>
<keyword evidence="5 14" id="KW-0863">Zinc-finger</keyword>
<dbReference type="PANTHER" id="PTHR13808:SF53">
    <property type="entry name" value="HISTONE ACETYLTRANSFERASE HAC2"/>
    <property type="match status" value="1"/>
</dbReference>
<dbReference type="PROSITE" id="PS50016">
    <property type="entry name" value="ZF_PHD_2"/>
    <property type="match status" value="1"/>
</dbReference>
<dbReference type="EC" id="2.3.1.48" evidence="2"/>
<comment type="subcellular location">
    <subcellularLocation>
        <location evidence="1">Nucleus</location>
    </subcellularLocation>
</comment>
<evidence type="ECO:0000256" key="4">
    <source>
        <dbReference type="ARBA" id="ARBA00022723"/>
    </source>
</evidence>
<dbReference type="RefSeq" id="XP_012574890.1">
    <property type="nucleotide sequence ID" value="XM_012719436.2"/>
</dbReference>
<keyword evidence="6" id="KW-0862">Zinc</keyword>
<keyword evidence="4" id="KW-0479">Metal-binding</keyword>
<gene>
    <name evidence="21" type="primary">LOC101503366</name>
</gene>
<evidence type="ECO:0000313" key="21">
    <source>
        <dbReference type="RefSeq" id="XP_012574890.1"/>
    </source>
</evidence>
<dbReference type="SUPFAM" id="SSF57850">
    <property type="entry name" value="RING/U-box"/>
    <property type="match status" value="2"/>
</dbReference>
<dbReference type="PaxDb" id="3827-XP_004513363.1"/>
<evidence type="ECO:0000256" key="12">
    <source>
        <dbReference type="ARBA" id="ARBA00023315"/>
    </source>
</evidence>
<dbReference type="CDD" id="cd15614">
    <property type="entry name" value="PHD_HAC_like"/>
    <property type="match status" value="1"/>
</dbReference>
<dbReference type="InterPro" id="IPR031162">
    <property type="entry name" value="CBP_P300_HAT"/>
</dbReference>
<reference evidence="21" key="1">
    <citation type="submission" date="2025-08" db="UniProtKB">
        <authorList>
            <consortium name="RefSeq"/>
        </authorList>
    </citation>
    <scope>IDENTIFICATION</scope>
    <source>
        <tissue evidence="21">Etiolated seedlings</tissue>
    </source>
</reference>
<evidence type="ECO:0000256" key="6">
    <source>
        <dbReference type="ARBA" id="ARBA00022833"/>
    </source>
</evidence>
<dbReference type="Pfam" id="PF08214">
    <property type="entry name" value="HAT_KAT11"/>
    <property type="match status" value="1"/>
</dbReference>
<evidence type="ECO:0000259" key="17">
    <source>
        <dbReference type="PROSITE" id="PS50134"/>
    </source>
</evidence>
<evidence type="ECO:0000256" key="14">
    <source>
        <dbReference type="PROSITE-ProRule" id="PRU00228"/>
    </source>
</evidence>
<dbReference type="InterPro" id="IPR000197">
    <property type="entry name" value="Znf_TAZ"/>
</dbReference>
<feature type="domain" description="ZZ-type" evidence="18">
    <location>
        <begin position="1085"/>
        <end position="1141"/>
    </location>
</feature>
<evidence type="ECO:0000313" key="20">
    <source>
        <dbReference type="Proteomes" id="UP000087171"/>
    </source>
</evidence>
<accession>A0A1S3EGC2</accession>
<dbReference type="GO" id="GO:0031490">
    <property type="term" value="F:chromatin DNA binding"/>
    <property type="evidence" value="ECO:0007669"/>
    <property type="project" value="TreeGrafter"/>
</dbReference>
<evidence type="ECO:0000256" key="15">
    <source>
        <dbReference type="SAM" id="MobiDB-lite"/>
    </source>
</evidence>
<dbReference type="Gene3D" id="1.20.1020.10">
    <property type="entry name" value="TAZ domain"/>
    <property type="match status" value="1"/>
</dbReference>
<dbReference type="GO" id="GO:0004402">
    <property type="term" value="F:histone acetyltransferase activity"/>
    <property type="evidence" value="ECO:0007669"/>
    <property type="project" value="InterPro"/>
</dbReference>
<dbReference type="InterPro" id="IPR013083">
    <property type="entry name" value="Znf_RING/FYVE/PHD"/>
</dbReference>
<evidence type="ECO:0000256" key="13">
    <source>
        <dbReference type="ARBA" id="ARBA00048017"/>
    </source>
</evidence>
<dbReference type="SUPFAM" id="SSF57903">
    <property type="entry name" value="FYVE/PHD zinc finger"/>
    <property type="match status" value="1"/>
</dbReference>